<dbReference type="GO" id="GO:0030003">
    <property type="term" value="P:intracellular monoatomic cation homeostasis"/>
    <property type="evidence" value="ECO:0007669"/>
    <property type="project" value="TreeGrafter"/>
</dbReference>
<dbReference type="PANTHER" id="PTHR14009:SF1">
    <property type="entry name" value="MITOCHONDRIAL PROTON_CALCIUM EXCHANGER PROTEIN"/>
    <property type="match status" value="1"/>
</dbReference>
<feature type="region of interest" description="Disordered" evidence="12">
    <location>
        <begin position="497"/>
        <end position="554"/>
    </location>
</feature>
<proteinExistence type="inferred from homology"/>
<accession>A0A1Y1UIU8</accession>
<dbReference type="STRING" id="4999.A0A1Y1UIU8"/>
<evidence type="ECO:0000256" key="2">
    <source>
        <dbReference type="ARBA" id="ARBA00009584"/>
    </source>
</evidence>
<evidence type="ECO:0000256" key="1">
    <source>
        <dbReference type="ARBA" id="ARBA00004434"/>
    </source>
</evidence>
<feature type="compositionally biased region" description="Low complexity" evidence="12">
    <location>
        <begin position="96"/>
        <end position="116"/>
    </location>
</feature>
<evidence type="ECO:0000256" key="10">
    <source>
        <dbReference type="ARBA" id="ARBA00031360"/>
    </source>
</evidence>
<keyword evidence="8 11" id="KW-0496">Mitochondrion</keyword>
<feature type="compositionally biased region" description="Pro residues" evidence="12">
    <location>
        <begin position="84"/>
        <end position="95"/>
    </location>
</feature>
<keyword evidence="16" id="KW-1185">Reference proteome</keyword>
<evidence type="ECO:0000256" key="6">
    <source>
        <dbReference type="ARBA" id="ARBA00022792"/>
    </source>
</evidence>
<dbReference type="InParanoid" id="A0A1Y1UIU8"/>
<feature type="region of interest" description="Disordered" evidence="12">
    <location>
        <begin position="74"/>
        <end position="172"/>
    </location>
</feature>
<dbReference type="PROSITE" id="PS51758">
    <property type="entry name" value="LETM1_RBD"/>
    <property type="match status" value="1"/>
</dbReference>
<feature type="compositionally biased region" description="Basic and acidic residues" evidence="12">
    <location>
        <begin position="509"/>
        <end position="536"/>
    </location>
</feature>
<dbReference type="Proteomes" id="UP000193218">
    <property type="component" value="Unassembled WGS sequence"/>
</dbReference>
<comment type="similarity">
    <text evidence="2">Belongs to the LETM1 family.</text>
</comment>
<evidence type="ECO:0000259" key="14">
    <source>
        <dbReference type="PROSITE" id="PS51758"/>
    </source>
</evidence>
<dbReference type="GO" id="GO:0015297">
    <property type="term" value="F:antiporter activity"/>
    <property type="evidence" value="ECO:0007669"/>
    <property type="project" value="UniProtKB-KW"/>
</dbReference>
<keyword evidence="4" id="KW-0813">Transport</keyword>
<evidence type="ECO:0000256" key="3">
    <source>
        <dbReference type="ARBA" id="ARBA00020557"/>
    </source>
</evidence>
<evidence type="ECO:0000256" key="13">
    <source>
        <dbReference type="SAM" id="Phobius"/>
    </source>
</evidence>
<keyword evidence="4" id="KW-0050">Antiport</keyword>
<feature type="compositionally biased region" description="Basic and acidic residues" evidence="12">
    <location>
        <begin position="156"/>
        <end position="172"/>
    </location>
</feature>
<dbReference type="GO" id="GO:0005743">
    <property type="term" value="C:mitochondrial inner membrane"/>
    <property type="evidence" value="ECO:0007669"/>
    <property type="project" value="UniProtKB-SubCell"/>
</dbReference>
<evidence type="ECO:0000256" key="11">
    <source>
        <dbReference type="PROSITE-ProRule" id="PRU01094"/>
    </source>
</evidence>
<dbReference type="InterPro" id="IPR011992">
    <property type="entry name" value="EF-hand-dom_pair"/>
</dbReference>
<reference evidence="15 16" key="1">
    <citation type="submission" date="2017-03" db="EMBL/GenBank/DDBJ databases">
        <title>Widespread Adenine N6-methylation of Active Genes in Fungi.</title>
        <authorList>
            <consortium name="DOE Joint Genome Institute"/>
            <person name="Mondo S.J."/>
            <person name="Dannebaum R.O."/>
            <person name="Kuo R.C."/>
            <person name="Louie K.B."/>
            <person name="Bewick A.J."/>
            <person name="Labutti K."/>
            <person name="Haridas S."/>
            <person name="Kuo A."/>
            <person name="Salamov A."/>
            <person name="Ahrendt S.R."/>
            <person name="Lau R."/>
            <person name="Bowen B.P."/>
            <person name="Lipzen A."/>
            <person name="Sullivan W."/>
            <person name="Andreopoulos W.B."/>
            <person name="Clum A."/>
            <person name="Lindquist E."/>
            <person name="Daum C."/>
            <person name="Northen T.R."/>
            <person name="Ramamoorthy G."/>
            <person name="Schmitz R.J."/>
            <person name="Gryganskyi A."/>
            <person name="Culley D."/>
            <person name="Magnuson J."/>
            <person name="James T.Y."/>
            <person name="O'Malley M.A."/>
            <person name="Stajich J.E."/>
            <person name="Spatafora J.W."/>
            <person name="Visel A."/>
            <person name="Grigoriev I.V."/>
        </authorList>
    </citation>
    <scope>NUCLEOTIDE SEQUENCE [LARGE SCALE GENOMIC DNA]</scope>
    <source>
        <strain evidence="15 16">NRRL Y-17943</strain>
    </source>
</reference>
<gene>
    <name evidence="15" type="ORF">BD324DRAFT_626138</name>
</gene>
<dbReference type="Gene3D" id="1.10.238.10">
    <property type="entry name" value="EF-hand"/>
    <property type="match status" value="1"/>
</dbReference>
<evidence type="ECO:0000256" key="9">
    <source>
        <dbReference type="ARBA" id="ARBA00023136"/>
    </source>
</evidence>
<feature type="compositionally biased region" description="Low complexity" evidence="12">
    <location>
        <begin position="132"/>
        <end position="143"/>
    </location>
</feature>
<feature type="transmembrane region" description="Helical" evidence="13">
    <location>
        <begin position="233"/>
        <end position="256"/>
    </location>
</feature>
<dbReference type="RefSeq" id="XP_021871462.1">
    <property type="nucleotide sequence ID" value="XM_022015872.1"/>
</dbReference>
<sequence>MSATALNAAGPSRLRLGQAVTRHSLPKSLPVAMVIGATSASYRLHSTVTRSGRLTHPSLSLLLLPPSTLATRRYVSTETHRPDTSPPLPPPPPPNSSSTSTSSSSPSSSQYPPATTFRPRTAAPNLPHKPRSAAAAETETSTEPADKQSETSMPPVEKEDQPKEIAKKDKTSDKSLPARAWAVVKKEAAHYWAGTKLLGKEIKISTKLLYQVLKGDTLTRRERRQLRRTTGDLLRLIPFSVFVIVPFMELLLPVALKLFPNMLPSTFEGTFAREEKERKLLRVRIEMAKFLQETVKESGLKADSVVRSDEFKEFFRKVRSTGETPSHDDVVRVAKLFHDDLTLDNLTRPQLVSICRYMNINTWGTDNFLKLNIRNKLEKVRVDDMMIFAEGVDSLSTKELQSASQSRGIRITGVSPARLREELDQWIDFHYNHGISGVLLILSRAFNFNGDKGDLMNDLVATLGSLPENLIDEAELNVSGETTYKQKLEVLQQQQELIEDEEEQEAEEEAAKREKKEAEAAAKLEAAAAHDSDASHAAKSQTGSEEPTAAVQEPVDARMTKEQLNELAEALSILTAKSSIAKERDELHDLLEDNLLSEAESDQRGDEDKGAVAVSKRVRSMIKKIDAQLEKYDEKVGSSLNIIKTNAKGQITLGDLKRAMREIKHKPSDEEIEGLGKKLDVDSDGLVELDHVVELTQDRQLGLGMEDEEAKKLLTRGADIRHSKDVKDLKPKREDIISDE</sequence>
<evidence type="ECO:0000256" key="7">
    <source>
        <dbReference type="ARBA" id="ARBA00022989"/>
    </source>
</evidence>
<dbReference type="Pfam" id="PF07766">
    <property type="entry name" value="LETM1_RBD"/>
    <property type="match status" value="1"/>
</dbReference>
<feature type="compositionally biased region" description="Acidic residues" evidence="12">
    <location>
        <begin position="497"/>
        <end position="508"/>
    </location>
</feature>
<dbReference type="InterPro" id="IPR033122">
    <property type="entry name" value="LETM1-like_RBD"/>
</dbReference>
<evidence type="ECO:0000313" key="16">
    <source>
        <dbReference type="Proteomes" id="UP000193218"/>
    </source>
</evidence>
<organism evidence="15 16">
    <name type="scientific">Kockovaella imperatae</name>
    <dbReference type="NCBI Taxonomy" id="4999"/>
    <lineage>
        <taxon>Eukaryota</taxon>
        <taxon>Fungi</taxon>
        <taxon>Dikarya</taxon>
        <taxon>Basidiomycota</taxon>
        <taxon>Agaricomycotina</taxon>
        <taxon>Tremellomycetes</taxon>
        <taxon>Tremellales</taxon>
        <taxon>Cuniculitremaceae</taxon>
        <taxon>Kockovaella</taxon>
    </lineage>
</organism>
<evidence type="ECO:0000256" key="5">
    <source>
        <dbReference type="ARBA" id="ARBA00022692"/>
    </source>
</evidence>
<evidence type="ECO:0000313" key="15">
    <source>
        <dbReference type="EMBL" id="ORX37424.1"/>
    </source>
</evidence>
<evidence type="ECO:0000256" key="12">
    <source>
        <dbReference type="SAM" id="MobiDB-lite"/>
    </source>
</evidence>
<name>A0A1Y1UIU8_9TREE</name>
<evidence type="ECO:0000256" key="4">
    <source>
        <dbReference type="ARBA" id="ARBA00022449"/>
    </source>
</evidence>
<comment type="caution">
    <text evidence="15">The sequence shown here is derived from an EMBL/GenBank/DDBJ whole genome shotgun (WGS) entry which is preliminary data.</text>
</comment>
<dbReference type="EMBL" id="NBSH01000006">
    <property type="protein sequence ID" value="ORX37424.1"/>
    <property type="molecule type" value="Genomic_DNA"/>
</dbReference>
<keyword evidence="9 13" id="KW-0472">Membrane</keyword>
<protein>
    <recommendedName>
        <fullName evidence="3">Mitochondrial proton/calcium exchanger protein</fullName>
    </recommendedName>
    <alternativeName>
        <fullName evidence="10">Leucine zipper-EF-hand-containing transmembrane protein 1</fullName>
    </alternativeName>
</protein>
<evidence type="ECO:0000256" key="8">
    <source>
        <dbReference type="ARBA" id="ARBA00023128"/>
    </source>
</evidence>
<dbReference type="PANTHER" id="PTHR14009">
    <property type="entry name" value="LEUCINE ZIPPER-EF-HAND CONTAINING TRANSMEMBRANE PROTEIN"/>
    <property type="match status" value="1"/>
</dbReference>
<dbReference type="GO" id="GO:0043022">
    <property type="term" value="F:ribosome binding"/>
    <property type="evidence" value="ECO:0007669"/>
    <property type="project" value="InterPro"/>
</dbReference>
<keyword evidence="6" id="KW-0999">Mitochondrion inner membrane</keyword>
<dbReference type="GeneID" id="33557681"/>
<dbReference type="AlphaFoldDB" id="A0A1Y1UIU8"/>
<keyword evidence="5 13" id="KW-0812">Transmembrane</keyword>
<feature type="domain" description="Letm1 RBD" evidence="14">
    <location>
        <begin position="279"/>
        <end position="510"/>
    </location>
</feature>
<dbReference type="InterPro" id="IPR044202">
    <property type="entry name" value="LETM1/MDM38-like"/>
</dbReference>
<dbReference type="SUPFAM" id="SSF47473">
    <property type="entry name" value="EF-hand"/>
    <property type="match status" value="1"/>
</dbReference>
<comment type="subcellular location">
    <subcellularLocation>
        <location evidence="1">Mitochondrion inner membrane</location>
        <topology evidence="1">Single-pass membrane protein</topology>
    </subcellularLocation>
</comment>
<keyword evidence="7 13" id="KW-1133">Transmembrane helix</keyword>
<dbReference type="OrthoDB" id="275278at2759"/>